<proteinExistence type="predicted"/>
<name>A0ACB9EBE4_9ASTR</name>
<organism evidence="1 2">
    <name type="scientific">Smallanthus sonchifolius</name>
    <dbReference type="NCBI Taxonomy" id="185202"/>
    <lineage>
        <taxon>Eukaryota</taxon>
        <taxon>Viridiplantae</taxon>
        <taxon>Streptophyta</taxon>
        <taxon>Embryophyta</taxon>
        <taxon>Tracheophyta</taxon>
        <taxon>Spermatophyta</taxon>
        <taxon>Magnoliopsida</taxon>
        <taxon>eudicotyledons</taxon>
        <taxon>Gunneridae</taxon>
        <taxon>Pentapetalae</taxon>
        <taxon>asterids</taxon>
        <taxon>campanulids</taxon>
        <taxon>Asterales</taxon>
        <taxon>Asteraceae</taxon>
        <taxon>Asteroideae</taxon>
        <taxon>Heliantheae alliance</taxon>
        <taxon>Millerieae</taxon>
        <taxon>Smallanthus</taxon>
    </lineage>
</organism>
<dbReference type="EMBL" id="CM042035">
    <property type="protein sequence ID" value="KAI3756338.1"/>
    <property type="molecule type" value="Genomic_DNA"/>
</dbReference>
<protein>
    <submittedName>
        <fullName evidence="1">Uncharacterized protein</fullName>
    </submittedName>
</protein>
<dbReference type="Proteomes" id="UP001056120">
    <property type="component" value="Linkage Group LG18"/>
</dbReference>
<accession>A0ACB9EBE4</accession>
<reference evidence="2" key="1">
    <citation type="journal article" date="2022" name="Mol. Ecol. Resour.">
        <title>The genomes of chicory, endive, great burdock and yacon provide insights into Asteraceae palaeo-polyploidization history and plant inulin production.</title>
        <authorList>
            <person name="Fan W."/>
            <person name="Wang S."/>
            <person name="Wang H."/>
            <person name="Wang A."/>
            <person name="Jiang F."/>
            <person name="Liu H."/>
            <person name="Zhao H."/>
            <person name="Xu D."/>
            <person name="Zhang Y."/>
        </authorList>
    </citation>
    <scope>NUCLEOTIDE SEQUENCE [LARGE SCALE GENOMIC DNA]</scope>
    <source>
        <strain evidence="2">cv. Yunnan</strain>
    </source>
</reference>
<sequence>MDEILAPNTTNLSNPSSTSSSFERRVRPQKAAAAVNCPRCDSTNTKFCYYNNYSLSQPRYFCKTCRRYWTEGGTIRNIPVGGGSRKNKRPSSSSSSGSSYKKFPDLVVPSASTPVLSQNPRIHYDQYGQDLNLGFPSTSNFKNVSESLQVPNFDATQNTNSSQLSALELLTGITTRGTTSSFMPISNPDPDSAYTAPGQLMIPMPEFKIPSLSFSLDHGMGSGERFLFPFEELKTGTSATDHDDDPHGGQSKDDQNYCDSNGFWNGMTGGGSWTILRDPRL</sequence>
<gene>
    <name evidence="1" type="ORF">L1987_56158</name>
</gene>
<comment type="caution">
    <text evidence="1">The sequence shown here is derived from an EMBL/GenBank/DDBJ whole genome shotgun (WGS) entry which is preliminary data.</text>
</comment>
<evidence type="ECO:0000313" key="2">
    <source>
        <dbReference type="Proteomes" id="UP001056120"/>
    </source>
</evidence>
<reference evidence="1 2" key="2">
    <citation type="journal article" date="2022" name="Mol. Ecol. Resour.">
        <title>The genomes of chicory, endive, great burdock and yacon provide insights into Asteraceae paleo-polyploidization history and plant inulin production.</title>
        <authorList>
            <person name="Fan W."/>
            <person name="Wang S."/>
            <person name="Wang H."/>
            <person name="Wang A."/>
            <person name="Jiang F."/>
            <person name="Liu H."/>
            <person name="Zhao H."/>
            <person name="Xu D."/>
            <person name="Zhang Y."/>
        </authorList>
    </citation>
    <scope>NUCLEOTIDE SEQUENCE [LARGE SCALE GENOMIC DNA]</scope>
    <source>
        <strain evidence="2">cv. Yunnan</strain>
        <tissue evidence="1">Leaves</tissue>
    </source>
</reference>
<evidence type="ECO:0000313" key="1">
    <source>
        <dbReference type="EMBL" id="KAI3756338.1"/>
    </source>
</evidence>
<keyword evidence="2" id="KW-1185">Reference proteome</keyword>